<name>A0ABN3U404_9ACTN</name>
<proteinExistence type="predicted"/>
<organism evidence="1 2">
    <name type="scientific">Streptomyces luteosporeus</name>
    <dbReference type="NCBI Taxonomy" id="173856"/>
    <lineage>
        <taxon>Bacteria</taxon>
        <taxon>Bacillati</taxon>
        <taxon>Actinomycetota</taxon>
        <taxon>Actinomycetes</taxon>
        <taxon>Kitasatosporales</taxon>
        <taxon>Streptomycetaceae</taxon>
        <taxon>Streptomyces</taxon>
    </lineage>
</organism>
<dbReference type="InterPro" id="IPR010428">
    <property type="entry name" value="Zincin_1"/>
</dbReference>
<dbReference type="EMBL" id="BAAASL010000024">
    <property type="protein sequence ID" value="GAA2723873.1"/>
    <property type="molecule type" value="Genomic_DNA"/>
</dbReference>
<evidence type="ECO:0000313" key="2">
    <source>
        <dbReference type="Proteomes" id="UP001500886"/>
    </source>
</evidence>
<reference evidence="1 2" key="1">
    <citation type="journal article" date="2019" name="Int. J. Syst. Evol. Microbiol.">
        <title>The Global Catalogue of Microorganisms (GCM) 10K type strain sequencing project: providing services to taxonomists for standard genome sequencing and annotation.</title>
        <authorList>
            <consortium name="The Broad Institute Genomics Platform"/>
            <consortium name="The Broad Institute Genome Sequencing Center for Infectious Disease"/>
            <person name="Wu L."/>
            <person name="Ma J."/>
        </authorList>
    </citation>
    <scope>NUCLEOTIDE SEQUENCE [LARGE SCALE GENOMIC DNA]</scope>
    <source>
        <strain evidence="1 2">JCM 4542</strain>
    </source>
</reference>
<gene>
    <name evidence="1" type="ORF">GCM10010315_52210</name>
</gene>
<dbReference type="CDD" id="cd12952">
    <property type="entry name" value="MMP_ACEL2062"/>
    <property type="match status" value="1"/>
</dbReference>
<dbReference type="Pfam" id="PF06262">
    <property type="entry name" value="Zincin_1"/>
    <property type="match status" value="1"/>
</dbReference>
<dbReference type="SUPFAM" id="SSF55486">
    <property type="entry name" value="Metalloproteases ('zincins'), catalytic domain"/>
    <property type="match status" value="1"/>
</dbReference>
<keyword evidence="2" id="KW-1185">Reference proteome</keyword>
<dbReference type="InterPro" id="IPR038555">
    <property type="entry name" value="Zincin_1_sf"/>
</dbReference>
<sequence>MGWEEVSPKRFAGGLAAGSPRASLPDNGRVLEMTREEFEELVAEGLDRIPPELTRLMDNVAVFVEDEPPTDDPELLGLYEGTPLTERGEWYAGVLPDRITIFRGPTLRMCATREEVVAEVEVTVVHEVAHHFGIDDARLHALGYG</sequence>
<protein>
    <submittedName>
        <fullName evidence="1">Metallopeptidase family protein</fullName>
    </submittedName>
</protein>
<comment type="caution">
    <text evidence="1">The sequence shown here is derived from an EMBL/GenBank/DDBJ whole genome shotgun (WGS) entry which is preliminary data.</text>
</comment>
<dbReference type="Proteomes" id="UP001500886">
    <property type="component" value="Unassembled WGS sequence"/>
</dbReference>
<evidence type="ECO:0000313" key="1">
    <source>
        <dbReference type="EMBL" id="GAA2723873.1"/>
    </source>
</evidence>
<accession>A0ABN3U404</accession>
<dbReference type="Gene3D" id="3.30.2010.20">
    <property type="match status" value="1"/>
</dbReference>